<dbReference type="CDD" id="cd07812">
    <property type="entry name" value="SRPBCC"/>
    <property type="match status" value="1"/>
</dbReference>
<comment type="caution">
    <text evidence="1">The sequence shown here is derived from an EMBL/GenBank/DDBJ whole genome shotgun (WGS) entry which is preliminary data.</text>
</comment>
<sequence length="150" mass="17600">MKYTTQIIINKSVEDCFALLKNHDNMKYWQDGLLSYEHLSGEPGMVGETIKINYAFGKRLMSVKEIITKIEENCVLNFNFDTSNMHNIQENYFEIIDKNTTKWSSINQFVPTKFSSRLMMLLMPKAFKKQSKKYLIDFKAFAEKQTATKK</sequence>
<gene>
    <name evidence="1" type="ORF">JAO71_08100</name>
</gene>
<dbReference type="RefSeq" id="WP_203000133.1">
    <property type="nucleotide sequence ID" value="NZ_JAEMEF010000005.1"/>
</dbReference>
<dbReference type="InterPro" id="IPR023393">
    <property type="entry name" value="START-like_dom_sf"/>
</dbReference>
<name>A0ABS1WKV7_9FLAO</name>
<dbReference type="SUPFAM" id="SSF55961">
    <property type="entry name" value="Bet v1-like"/>
    <property type="match status" value="1"/>
</dbReference>
<dbReference type="EMBL" id="JAEMEF010000005">
    <property type="protein sequence ID" value="MBL7559764.1"/>
    <property type="molecule type" value="Genomic_DNA"/>
</dbReference>
<keyword evidence="2" id="KW-1185">Reference proteome</keyword>
<organism evidence="1 2">
    <name type="scientific">Olleya sediminilitoris</name>
    <dbReference type="NCBI Taxonomy" id="2795739"/>
    <lineage>
        <taxon>Bacteria</taxon>
        <taxon>Pseudomonadati</taxon>
        <taxon>Bacteroidota</taxon>
        <taxon>Flavobacteriia</taxon>
        <taxon>Flavobacteriales</taxon>
        <taxon>Flavobacteriaceae</taxon>
    </lineage>
</organism>
<proteinExistence type="predicted"/>
<evidence type="ECO:0000313" key="2">
    <source>
        <dbReference type="Proteomes" id="UP000605013"/>
    </source>
</evidence>
<protein>
    <submittedName>
        <fullName evidence="1">SRPBCC family protein</fullName>
    </submittedName>
</protein>
<accession>A0ABS1WKV7</accession>
<evidence type="ECO:0000313" key="1">
    <source>
        <dbReference type="EMBL" id="MBL7559764.1"/>
    </source>
</evidence>
<dbReference type="Gene3D" id="3.30.530.20">
    <property type="match status" value="1"/>
</dbReference>
<dbReference type="Proteomes" id="UP000605013">
    <property type="component" value="Unassembled WGS sequence"/>
</dbReference>
<reference evidence="1 2" key="1">
    <citation type="submission" date="2020-12" db="EMBL/GenBank/DDBJ databases">
        <title>Olleya sediminilitoris sp. nov., isolated from a tidal flat.</title>
        <authorList>
            <person name="Park S."/>
            <person name="Yoon J.-H."/>
        </authorList>
    </citation>
    <scope>NUCLEOTIDE SEQUENCE [LARGE SCALE GENOMIC DNA]</scope>
    <source>
        <strain evidence="1 2">YSTF-M6</strain>
    </source>
</reference>